<dbReference type="InterPro" id="IPR013783">
    <property type="entry name" value="Ig-like_fold"/>
</dbReference>
<dbReference type="OrthoDB" id="9758365at2"/>
<dbReference type="InterPro" id="IPR058923">
    <property type="entry name" value="RCC1-like_dom"/>
</dbReference>
<keyword evidence="2" id="KW-0677">Repeat</keyword>
<feature type="signal peptide" evidence="3">
    <location>
        <begin position="1"/>
        <end position="22"/>
    </location>
</feature>
<reference evidence="6" key="1">
    <citation type="submission" date="2018-09" db="EMBL/GenBank/DDBJ databases">
        <authorList>
            <person name="Livingstone P.G."/>
            <person name="Whitworth D.E."/>
        </authorList>
    </citation>
    <scope>NUCLEOTIDE SEQUENCE [LARGE SCALE GENOMIC DNA]</scope>
    <source>
        <strain evidence="6">CA043D</strain>
    </source>
</reference>
<evidence type="ECO:0000259" key="4">
    <source>
        <dbReference type="Pfam" id="PF25390"/>
    </source>
</evidence>
<dbReference type="PROSITE" id="PS51257">
    <property type="entry name" value="PROKAR_LIPOPROTEIN"/>
    <property type="match status" value="1"/>
</dbReference>
<dbReference type="Gene3D" id="2.130.10.30">
    <property type="entry name" value="Regulator of chromosome condensation 1/beta-lactamase-inhibitor protein II"/>
    <property type="match status" value="3"/>
</dbReference>
<keyword evidence="3" id="KW-0732">Signal</keyword>
<evidence type="ECO:0000256" key="3">
    <source>
        <dbReference type="SAM" id="SignalP"/>
    </source>
</evidence>
<dbReference type="Proteomes" id="UP000268313">
    <property type="component" value="Unassembled WGS sequence"/>
</dbReference>
<evidence type="ECO:0000313" key="5">
    <source>
        <dbReference type="EMBL" id="RKH01100.1"/>
    </source>
</evidence>
<dbReference type="Pfam" id="PF25390">
    <property type="entry name" value="WD40_RLD"/>
    <property type="match status" value="1"/>
</dbReference>
<dbReference type="PANTHER" id="PTHR45982">
    <property type="entry name" value="REGULATOR OF CHROMOSOME CONDENSATION"/>
    <property type="match status" value="1"/>
</dbReference>
<keyword evidence="6" id="KW-1185">Reference proteome</keyword>
<dbReference type="AlphaFoldDB" id="A0A3A8JZC8"/>
<gene>
    <name evidence="5" type="ORF">D7X32_21615</name>
</gene>
<feature type="chain" id="PRO_5017241602" evidence="3">
    <location>
        <begin position="23"/>
        <end position="610"/>
    </location>
</feature>
<feature type="domain" description="RCC1-like" evidence="4">
    <location>
        <begin position="241"/>
        <end position="496"/>
    </location>
</feature>
<evidence type="ECO:0000313" key="6">
    <source>
        <dbReference type="Proteomes" id="UP000268313"/>
    </source>
</evidence>
<dbReference type="InterPro" id="IPR009091">
    <property type="entry name" value="RCC1/BLIP-II"/>
</dbReference>
<keyword evidence="1" id="KW-0344">Guanine-nucleotide releasing factor</keyword>
<proteinExistence type="predicted"/>
<dbReference type="InterPro" id="IPR000408">
    <property type="entry name" value="Reg_chr_condens"/>
</dbReference>
<dbReference type="Pfam" id="PF17957">
    <property type="entry name" value="Big_7"/>
    <property type="match status" value="1"/>
</dbReference>
<sequence>MRGHKAMWGAWVAAMLLLGACGDDEPAPQPSGNTDAGVTVDAGTTDAGTQFAAPTVSFTWPTEGAQVETFPVQAQAVVHAEGGLATLTATHNSGAATDIPVTAGQTEQPVTVSVDPVAGENTVVLRAVDEAGQTAEATLHFTYAAPTVDTQAPTLALTSPTEGRDFTVYQVRVTGRATDNVAVTGLTWQLNGGAEAAVTVTPDTDGTFSFALTPGRGDNTLVLRARDEAGNTTEQQAHFRFGRWVSGGGSHSALVRDGKVYVWGNNNLGQLGVGQPGPELGYSPSPLALTGLPTVGAVAFGQNSSLVVGTDGTVWTWGDNKNAQLGLGVPGSGTQDTATRWAPERVPSLTDAVTAVRGYTHVLVLAEDRTVWAFGANNAGQLGDDSTKSASDVPVKVVGLTDVVQVAAGSEHSAALRADGTVWTWGRNSSGNLGLGTKDSDAHARPAQVPGLTDVVDIAAGKDHTLALRANGSVVAWGLGLNGQLGQGLSGADGTSAVPVAVLNLTNATAVAANGTISFALRADGTVVGWGQNSTGSLGTGDKVSLSSPSTPVVGLTKVTTFGVGALHAVSIRSDGSIFGWGWNFKGSVGGGPAAKESWAYSEPLQVTLP</sequence>
<organism evidence="5 6">
    <name type="scientific">Corallococcus carmarthensis</name>
    <dbReference type="NCBI Taxonomy" id="2316728"/>
    <lineage>
        <taxon>Bacteria</taxon>
        <taxon>Pseudomonadati</taxon>
        <taxon>Myxococcota</taxon>
        <taxon>Myxococcia</taxon>
        <taxon>Myxococcales</taxon>
        <taxon>Cystobacterineae</taxon>
        <taxon>Myxococcaceae</taxon>
        <taxon>Corallococcus</taxon>
    </lineage>
</organism>
<evidence type="ECO:0000256" key="2">
    <source>
        <dbReference type="ARBA" id="ARBA00022737"/>
    </source>
</evidence>
<dbReference type="EMBL" id="RAWE01000079">
    <property type="protein sequence ID" value="RKH01100.1"/>
    <property type="molecule type" value="Genomic_DNA"/>
</dbReference>
<dbReference type="GO" id="GO:0005085">
    <property type="term" value="F:guanyl-nucleotide exchange factor activity"/>
    <property type="evidence" value="ECO:0007669"/>
    <property type="project" value="TreeGrafter"/>
</dbReference>
<dbReference type="Gene3D" id="2.60.40.10">
    <property type="entry name" value="Immunoglobulins"/>
    <property type="match status" value="2"/>
</dbReference>
<dbReference type="SUPFAM" id="SSF50985">
    <property type="entry name" value="RCC1/BLIP-II"/>
    <property type="match status" value="2"/>
</dbReference>
<dbReference type="PRINTS" id="PR00633">
    <property type="entry name" value="RCCNDNSATION"/>
</dbReference>
<dbReference type="PROSITE" id="PS00626">
    <property type="entry name" value="RCC1_2"/>
    <property type="match status" value="2"/>
</dbReference>
<dbReference type="GO" id="GO:0005737">
    <property type="term" value="C:cytoplasm"/>
    <property type="evidence" value="ECO:0007669"/>
    <property type="project" value="TreeGrafter"/>
</dbReference>
<evidence type="ECO:0000256" key="1">
    <source>
        <dbReference type="ARBA" id="ARBA00022658"/>
    </source>
</evidence>
<accession>A0A3A8JZC8</accession>
<comment type="caution">
    <text evidence="5">The sequence shown here is derived from an EMBL/GenBank/DDBJ whole genome shotgun (WGS) entry which is preliminary data.</text>
</comment>
<protein>
    <submittedName>
        <fullName evidence="5">Chromosome condensation regulator RCC1</fullName>
    </submittedName>
</protein>
<name>A0A3A8JZC8_9BACT</name>
<dbReference type="PROSITE" id="PS50012">
    <property type="entry name" value="RCC1_3"/>
    <property type="match status" value="6"/>
</dbReference>
<dbReference type="RefSeq" id="WP_120604458.1">
    <property type="nucleotide sequence ID" value="NZ_RAWE01000079.1"/>
</dbReference>
<dbReference type="PANTHER" id="PTHR45982:SF1">
    <property type="entry name" value="REGULATOR OF CHROMOSOME CONDENSATION"/>
    <property type="match status" value="1"/>
</dbReference>
<dbReference type="InterPro" id="IPR051553">
    <property type="entry name" value="Ran_GTPase-activating"/>
</dbReference>